<dbReference type="PROSITE" id="PS51903">
    <property type="entry name" value="CLP_R"/>
    <property type="match status" value="1"/>
</dbReference>
<dbReference type="CDD" id="cd00009">
    <property type="entry name" value="AAA"/>
    <property type="match status" value="1"/>
</dbReference>
<dbReference type="InterPro" id="IPR003593">
    <property type="entry name" value="AAA+_ATPase"/>
</dbReference>
<sequence>MDDNFSPRVKDVIAYSKEEALRLGHDFIGTEHLMLGLLRDGNGKAISILDALEVDLDHLRRKVEILSPSNPNPSGVQKDKKNLHLTRQAERALKTTFLEAKLFQSSSINTAHLLLCILRNENDPTTKLLHKLKVDYDGVKEQFKFMITSDDDIVDSPTSESFPSDSDDASGGKESTFGSSSGQKGSKKSKTPVLDNFGRDLTQMAEENKLDPVVGREKEIERVSQILSRRKKNNPLLIGEPGVGKSAIAEGLALRIINKKVSRILYNKRVVTLDLASLVAGTKYRGQFEERMKAVMNELEKNEDVILFIDEIHTIVGAGGATGSLDASNMFKPALARGEIQCIGATTLDEYRQYIEKDGALERRFQKVIVEPTSVSETIEILQNIKGKYEDHHNVSYTDEAILACVKLTNRYMTDRFLPDKAIDALDEAGSRVHIVNMDVPKQILELEKQLEDVRELKNSVVKKQKYEEAAKLRDDEKRLEKELAAAQEKWEEDSKLHKEVVTEDNVADVVSMMSGIPVNRIAQTESNKLAELPNLIKANVIGQDEAVAKVAKAIQRNRAGLKDPNKPIGSFIFLGQTGVGKTQLAKVLAKELFDSEDALIRIDMSEYMEKFAISRLVGAPPGYVGYEEGGQLTEKVRRKPYSVILLDEVEKAHPDVFNMLLQVLDDGFLTDSLGRKIDFRNTIIIMTSNIGARQLKDFGQGVGFGTAAKKSQADTHQKSVIENALKKAFAPEFLNRIDDVIVFNSLDRDDIHKIIDIELEKLYSRIKDIGYHLNLTDRAKDYIAEKGFDKQYGARPLKRAIQKYIEDTLAEEIVNSKLEEGDSIYMDLDKKKESLTIKIKKAEKSSKKT</sequence>
<dbReference type="Pfam" id="PF00004">
    <property type="entry name" value="AAA"/>
    <property type="match status" value="1"/>
</dbReference>
<dbReference type="Pfam" id="PF10431">
    <property type="entry name" value="ClpB_D2-small"/>
    <property type="match status" value="1"/>
</dbReference>
<protein>
    <submittedName>
        <fullName evidence="11">ATP-dependent Clp protease ATP-binding subunit</fullName>
    </submittedName>
</protein>
<evidence type="ECO:0000256" key="8">
    <source>
        <dbReference type="SAM" id="MobiDB-lite"/>
    </source>
</evidence>
<dbReference type="InterPro" id="IPR018368">
    <property type="entry name" value="ClpA/B_CS1"/>
</dbReference>
<evidence type="ECO:0000256" key="6">
    <source>
        <dbReference type="RuleBase" id="RU004432"/>
    </source>
</evidence>
<feature type="region of interest" description="Disordered" evidence="8">
    <location>
        <begin position="154"/>
        <end position="194"/>
    </location>
</feature>
<dbReference type="SMART" id="SM00382">
    <property type="entry name" value="AAA"/>
    <property type="match status" value="2"/>
</dbReference>
<dbReference type="InterPro" id="IPR028299">
    <property type="entry name" value="ClpA/B_CS2"/>
</dbReference>
<dbReference type="GO" id="GO:0008233">
    <property type="term" value="F:peptidase activity"/>
    <property type="evidence" value="ECO:0007669"/>
    <property type="project" value="UniProtKB-KW"/>
</dbReference>
<dbReference type="PANTHER" id="PTHR11638:SF18">
    <property type="entry name" value="HEAT SHOCK PROTEIN 104"/>
    <property type="match status" value="1"/>
</dbReference>
<dbReference type="InterPro" id="IPR027417">
    <property type="entry name" value="P-loop_NTPase"/>
</dbReference>
<dbReference type="Gene3D" id="3.40.50.300">
    <property type="entry name" value="P-loop containing nucleotide triphosphate hydrolases"/>
    <property type="match status" value="2"/>
</dbReference>
<feature type="coiled-coil region" evidence="7">
    <location>
        <begin position="444"/>
        <end position="490"/>
    </location>
</feature>
<dbReference type="InterPro" id="IPR019489">
    <property type="entry name" value="Clp_ATPase_C"/>
</dbReference>
<keyword evidence="1 5" id="KW-0677">Repeat</keyword>
<evidence type="ECO:0000256" key="2">
    <source>
        <dbReference type="ARBA" id="ARBA00022741"/>
    </source>
</evidence>
<comment type="caution">
    <text evidence="11">The sequence shown here is derived from an EMBL/GenBank/DDBJ whole genome shotgun (WGS) entry which is preliminary data.</text>
</comment>
<dbReference type="SMART" id="SM01086">
    <property type="entry name" value="ClpB_D2-small"/>
    <property type="match status" value="1"/>
</dbReference>
<dbReference type="GO" id="GO:0006508">
    <property type="term" value="P:proteolysis"/>
    <property type="evidence" value="ECO:0007669"/>
    <property type="project" value="UniProtKB-KW"/>
</dbReference>
<dbReference type="InterPro" id="IPR036628">
    <property type="entry name" value="Clp_N_dom_sf"/>
</dbReference>
<dbReference type="Pfam" id="PF17871">
    <property type="entry name" value="AAA_lid_9"/>
    <property type="match status" value="1"/>
</dbReference>
<dbReference type="PANTHER" id="PTHR11638">
    <property type="entry name" value="ATP-DEPENDENT CLP PROTEASE"/>
    <property type="match status" value="1"/>
</dbReference>
<name>A0ABR7VE37_9FLAO</name>
<dbReference type="Gene3D" id="1.10.1780.10">
    <property type="entry name" value="Clp, N-terminal domain"/>
    <property type="match status" value="1"/>
</dbReference>
<dbReference type="Pfam" id="PF02861">
    <property type="entry name" value="Clp_N"/>
    <property type="match status" value="1"/>
</dbReference>
<dbReference type="InterPro" id="IPR041546">
    <property type="entry name" value="ClpA/ClpB_AAA_lid"/>
</dbReference>
<evidence type="ECO:0000256" key="1">
    <source>
        <dbReference type="ARBA" id="ARBA00022737"/>
    </source>
</evidence>
<dbReference type="Gene3D" id="4.10.860.10">
    <property type="entry name" value="UVR domain"/>
    <property type="match status" value="1"/>
</dbReference>
<keyword evidence="3 6" id="KW-0067">ATP-binding</keyword>
<evidence type="ECO:0000259" key="9">
    <source>
        <dbReference type="PROSITE" id="PS50151"/>
    </source>
</evidence>
<evidence type="ECO:0000313" key="12">
    <source>
        <dbReference type="Proteomes" id="UP000598350"/>
    </source>
</evidence>
<dbReference type="Gene3D" id="1.10.8.60">
    <property type="match status" value="2"/>
</dbReference>
<dbReference type="PROSITE" id="PS50151">
    <property type="entry name" value="UVR"/>
    <property type="match status" value="1"/>
</dbReference>
<evidence type="ECO:0000259" key="10">
    <source>
        <dbReference type="PROSITE" id="PS51903"/>
    </source>
</evidence>
<reference evidence="11 12" key="1">
    <citation type="submission" date="2020-05" db="EMBL/GenBank/DDBJ databases">
        <title>The draft genome sequence of Maribacter arenosus CAU 1321.</title>
        <authorList>
            <person name="Mu L."/>
        </authorList>
    </citation>
    <scope>NUCLEOTIDE SEQUENCE [LARGE SCALE GENOMIC DNA]</scope>
    <source>
        <strain evidence="11 12">CAU 1321</strain>
    </source>
</reference>
<evidence type="ECO:0000256" key="4">
    <source>
        <dbReference type="ARBA" id="ARBA00023186"/>
    </source>
</evidence>
<keyword evidence="11" id="KW-0378">Hydrolase</keyword>
<dbReference type="InterPro" id="IPR050130">
    <property type="entry name" value="ClpA_ClpB"/>
</dbReference>
<dbReference type="RefSeq" id="WP_188315009.1">
    <property type="nucleotide sequence ID" value="NZ_JABTCG010000005.1"/>
</dbReference>
<dbReference type="SUPFAM" id="SSF81923">
    <property type="entry name" value="Double Clp-N motif"/>
    <property type="match status" value="1"/>
</dbReference>
<evidence type="ECO:0000256" key="3">
    <source>
        <dbReference type="ARBA" id="ARBA00022840"/>
    </source>
</evidence>
<dbReference type="SUPFAM" id="SSF52540">
    <property type="entry name" value="P-loop containing nucleoside triphosphate hydrolases"/>
    <property type="match status" value="2"/>
</dbReference>
<dbReference type="CDD" id="cd19499">
    <property type="entry name" value="RecA-like_ClpB_Hsp104-like"/>
    <property type="match status" value="1"/>
</dbReference>
<dbReference type="InterPro" id="IPR004176">
    <property type="entry name" value="Clp_R_N"/>
</dbReference>
<evidence type="ECO:0000256" key="7">
    <source>
        <dbReference type="SAM" id="Coils"/>
    </source>
</evidence>
<comment type="similarity">
    <text evidence="6">Belongs to the ClpA/ClpB family.</text>
</comment>
<feature type="domain" description="UVR" evidence="9">
    <location>
        <begin position="448"/>
        <end position="483"/>
    </location>
</feature>
<proteinExistence type="inferred from homology"/>
<evidence type="ECO:0000256" key="5">
    <source>
        <dbReference type="PROSITE-ProRule" id="PRU01251"/>
    </source>
</evidence>
<dbReference type="GO" id="GO:0005524">
    <property type="term" value="F:ATP binding"/>
    <property type="evidence" value="ECO:0007669"/>
    <property type="project" value="UniProtKB-KW"/>
</dbReference>
<dbReference type="EMBL" id="JABTCG010000005">
    <property type="protein sequence ID" value="MBD0851891.1"/>
    <property type="molecule type" value="Genomic_DNA"/>
</dbReference>
<dbReference type="Proteomes" id="UP000598350">
    <property type="component" value="Unassembled WGS sequence"/>
</dbReference>
<dbReference type="InterPro" id="IPR003959">
    <property type="entry name" value="ATPase_AAA_core"/>
</dbReference>
<evidence type="ECO:0000313" key="11">
    <source>
        <dbReference type="EMBL" id="MBD0851891.1"/>
    </source>
</evidence>
<keyword evidence="7" id="KW-0175">Coiled coil</keyword>
<dbReference type="PROSITE" id="PS00870">
    <property type="entry name" value="CLPAB_1"/>
    <property type="match status" value="1"/>
</dbReference>
<feature type="domain" description="Clp R" evidence="10">
    <location>
        <begin position="1"/>
        <end position="150"/>
    </location>
</feature>
<keyword evidence="11" id="KW-0645">Protease</keyword>
<dbReference type="InterPro" id="IPR001943">
    <property type="entry name" value="UVR_dom"/>
</dbReference>
<keyword evidence="2 6" id="KW-0547">Nucleotide-binding</keyword>
<keyword evidence="4 6" id="KW-0143">Chaperone</keyword>
<dbReference type="PROSITE" id="PS00871">
    <property type="entry name" value="CLPAB_2"/>
    <property type="match status" value="1"/>
</dbReference>
<dbReference type="PRINTS" id="PR00300">
    <property type="entry name" value="CLPPROTEASEA"/>
</dbReference>
<keyword evidence="12" id="KW-1185">Reference proteome</keyword>
<dbReference type="Pfam" id="PF07724">
    <property type="entry name" value="AAA_2"/>
    <property type="match status" value="1"/>
</dbReference>
<accession>A0ABR7VE37</accession>
<dbReference type="InterPro" id="IPR001270">
    <property type="entry name" value="ClpA/B"/>
</dbReference>
<gene>
    <name evidence="11" type="ORF">HPE63_14515</name>
</gene>
<organism evidence="11 12">
    <name type="scientific">Maribacter arenosus</name>
    <dbReference type="NCBI Taxonomy" id="1854708"/>
    <lineage>
        <taxon>Bacteria</taxon>
        <taxon>Pseudomonadati</taxon>
        <taxon>Bacteroidota</taxon>
        <taxon>Flavobacteriia</taxon>
        <taxon>Flavobacteriales</taxon>
        <taxon>Flavobacteriaceae</taxon>
        <taxon>Maribacter</taxon>
    </lineage>
</organism>